<reference evidence="2" key="2">
    <citation type="submission" date="2025-08" db="UniProtKB">
        <authorList>
            <consortium name="RefSeq"/>
        </authorList>
    </citation>
    <scope>IDENTIFICATION</scope>
    <source>
        <tissue evidence="2">Leaf</tissue>
    </source>
</reference>
<sequence>MVATLCGPGKEILAWNLHSLQNFLDRDDKCRMVEQVMVYITNQDWRTQYREPSVYEELSMISGETITEGRIVQATVHRYAGAVSPPGGDFSDPVSSATLSIAQDLKSQLQELIHSETAVNLFLFSSSLFPRRDFPSFRTI</sequence>
<evidence type="ECO:0000313" key="1">
    <source>
        <dbReference type="Proteomes" id="UP000694864"/>
    </source>
</evidence>
<keyword evidence="2" id="KW-0251">Elongation factor</keyword>
<keyword evidence="1" id="KW-1185">Reference proteome</keyword>
<name>A0ABM1R7M9_CAMSA</name>
<dbReference type="PANTHER" id="PTHR10145">
    <property type="entry name" value="TRANSCRIPTION ELONGATION FACTOR SPT6"/>
    <property type="match status" value="1"/>
</dbReference>
<keyword evidence="2" id="KW-0648">Protein biosynthesis</keyword>
<dbReference type="GeneID" id="104758614"/>
<reference evidence="1" key="1">
    <citation type="journal article" date="2014" name="Nat. Commun.">
        <title>The emerging biofuel crop Camelina sativa retains a highly undifferentiated hexaploid genome structure.</title>
        <authorList>
            <person name="Kagale S."/>
            <person name="Koh C."/>
            <person name="Nixon J."/>
            <person name="Bollina V."/>
            <person name="Clarke W.E."/>
            <person name="Tuteja R."/>
            <person name="Spillane C."/>
            <person name="Robinson S.J."/>
            <person name="Links M.G."/>
            <person name="Clarke C."/>
            <person name="Higgins E.E."/>
            <person name="Huebert T."/>
            <person name="Sharpe A.G."/>
            <person name="Parkin I.A."/>
        </authorList>
    </citation>
    <scope>NUCLEOTIDE SEQUENCE [LARGE SCALE GENOMIC DNA]</scope>
    <source>
        <strain evidence="1">cv. DH55</strain>
    </source>
</reference>
<gene>
    <name evidence="2" type="primary">LOC104758614</name>
</gene>
<dbReference type="PANTHER" id="PTHR10145:SF6">
    <property type="entry name" value="TRANSCRIPTION ELONGATION FACTOR SPT6"/>
    <property type="match status" value="1"/>
</dbReference>
<proteinExistence type="predicted"/>
<organism evidence="1 2">
    <name type="scientific">Camelina sativa</name>
    <name type="common">False flax</name>
    <name type="synonym">Myagrum sativum</name>
    <dbReference type="NCBI Taxonomy" id="90675"/>
    <lineage>
        <taxon>Eukaryota</taxon>
        <taxon>Viridiplantae</taxon>
        <taxon>Streptophyta</taxon>
        <taxon>Embryophyta</taxon>
        <taxon>Tracheophyta</taxon>
        <taxon>Spermatophyta</taxon>
        <taxon>Magnoliopsida</taxon>
        <taxon>eudicotyledons</taxon>
        <taxon>Gunneridae</taxon>
        <taxon>Pentapetalae</taxon>
        <taxon>rosids</taxon>
        <taxon>malvids</taxon>
        <taxon>Brassicales</taxon>
        <taxon>Brassicaceae</taxon>
        <taxon>Camelineae</taxon>
        <taxon>Camelina</taxon>
    </lineage>
</organism>
<accession>A0ABM1R7M9</accession>
<protein>
    <submittedName>
        <fullName evidence="2">Transcription elongation factor SPT6 homolog</fullName>
    </submittedName>
</protein>
<dbReference type="GO" id="GO:0003746">
    <property type="term" value="F:translation elongation factor activity"/>
    <property type="evidence" value="ECO:0007669"/>
    <property type="project" value="UniProtKB-KW"/>
</dbReference>
<dbReference type="InterPro" id="IPR017072">
    <property type="entry name" value="TF_Spt6"/>
</dbReference>
<dbReference type="RefSeq" id="XP_019095017.1">
    <property type="nucleotide sequence ID" value="XM_019239472.1"/>
</dbReference>
<evidence type="ECO:0000313" key="2">
    <source>
        <dbReference type="RefSeq" id="XP_019095017.1"/>
    </source>
</evidence>
<dbReference type="Proteomes" id="UP000694864">
    <property type="component" value="Chromosome 17"/>
</dbReference>